<keyword evidence="7" id="KW-1185">Reference proteome</keyword>
<evidence type="ECO:0000256" key="3">
    <source>
        <dbReference type="HAMAP-Rule" id="MF_00272"/>
    </source>
</evidence>
<dbReference type="Proteomes" id="UP000184731">
    <property type="component" value="Chromosome"/>
</dbReference>
<dbReference type="InterPro" id="IPR000089">
    <property type="entry name" value="Biotin_lipoyl"/>
</dbReference>
<dbReference type="InterPro" id="IPR033753">
    <property type="entry name" value="GCV_H/Fam206"/>
</dbReference>
<evidence type="ECO:0000259" key="5">
    <source>
        <dbReference type="PROSITE" id="PS50968"/>
    </source>
</evidence>
<dbReference type="PROSITE" id="PS50968">
    <property type="entry name" value="BIOTINYL_LIPOYL"/>
    <property type="match status" value="1"/>
</dbReference>
<dbReference type="PANTHER" id="PTHR11715">
    <property type="entry name" value="GLYCINE CLEAVAGE SYSTEM H PROTEIN"/>
    <property type="match status" value="1"/>
</dbReference>
<reference evidence="6 7" key="1">
    <citation type="submission" date="2016-10" db="EMBL/GenBank/DDBJ databases">
        <title>Silvanigrella aquatica sp. nov., isolated from a freshwater lake located in the Black Forest, Germany, description of Silvanigrellaceae fam. nov., Silvanigrellales ord. nov., reclassification of the order Bdellovibrionales in the class Oligoflexia, reclassification of the families Bacteriovoracaceae and Halobacteriovoraceae in the new order Bacteriovoracales ord. nov., and reclassification of the family Pseudobacteriovoracaceae in the order Oligoflexiales.</title>
        <authorList>
            <person name="Hahn M.W."/>
            <person name="Schmidt J."/>
            <person name="Koll U."/>
            <person name="Rohde M."/>
            <person name="Verbag S."/>
            <person name="Pitt A."/>
            <person name="Nakai R."/>
            <person name="Naganuma T."/>
            <person name="Lang E."/>
        </authorList>
    </citation>
    <scope>NUCLEOTIDE SEQUENCE [LARGE SCALE GENOMIC DNA]</scope>
    <source>
        <strain evidence="6 7">MWH-Nonnen-W8red</strain>
    </source>
</reference>
<dbReference type="KEGG" id="saqi:AXG55_13930"/>
<dbReference type="STRING" id="1915309.AXG55_13930"/>
<dbReference type="PROSITE" id="PS00189">
    <property type="entry name" value="LIPOYL"/>
    <property type="match status" value="1"/>
</dbReference>
<dbReference type="Gene3D" id="2.40.50.100">
    <property type="match status" value="1"/>
</dbReference>
<organism evidence="6 7">
    <name type="scientific">Silvanigrella aquatica</name>
    <dbReference type="NCBI Taxonomy" id="1915309"/>
    <lineage>
        <taxon>Bacteria</taxon>
        <taxon>Pseudomonadati</taxon>
        <taxon>Bdellovibrionota</taxon>
        <taxon>Oligoflexia</taxon>
        <taxon>Silvanigrellales</taxon>
        <taxon>Silvanigrellaceae</taxon>
        <taxon>Silvanigrella</taxon>
    </lineage>
</organism>
<dbReference type="HAMAP" id="MF_00272">
    <property type="entry name" value="GcvH"/>
    <property type="match status" value="1"/>
</dbReference>
<dbReference type="NCBIfam" id="TIGR00527">
    <property type="entry name" value="gcvH"/>
    <property type="match status" value="1"/>
</dbReference>
<comment type="similarity">
    <text evidence="1 3">Belongs to the GcvH family.</text>
</comment>
<dbReference type="InterPro" id="IPR003016">
    <property type="entry name" value="2-oxoA_DH_lipoyl-BS"/>
</dbReference>
<protein>
    <recommendedName>
        <fullName evidence="3">Glycine cleavage system H protein</fullName>
    </recommendedName>
</protein>
<dbReference type="GO" id="GO:0019464">
    <property type="term" value="P:glycine decarboxylation via glycine cleavage system"/>
    <property type="evidence" value="ECO:0007669"/>
    <property type="project" value="UniProtKB-UniRule"/>
</dbReference>
<dbReference type="GO" id="GO:0005960">
    <property type="term" value="C:glycine cleavage complex"/>
    <property type="evidence" value="ECO:0007669"/>
    <property type="project" value="InterPro"/>
</dbReference>
<dbReference type="SUPFAM" id="SSF51230">
    <property type="entry name" value="Single hybrid motif"/>
    <property type="match status" value="1"/>
</dbReference>
<dbReference type="InterPro" id="IPR002930">
    <property type="entry name" value="GCV_H"/>
</dbReference>
<dbReference type="GO" id="GO:0005829">
    <property type="term" value="C:cytosol"/>
    <property type="evidence" value="ECO:0007669"/>
    <property type="project" value="TreeGrafter"/>
</dbReference>
<comment type="subunit">
    <text evidence="3">The glycine cleavage system is composed of four proteins: P, T, L and H.</text>
</comment>
<dbReference type="NCBIfam" id="NF002270">
    <property type="entry name" value="PRK01202.1"/>
    <property type="match status" value="1"/>
</dbReference>
<evidence type="ECO:0000313" key="7">
    <source>
        <dbReference type="Proteomes" id="UP000184731"/>
    </source>
</evidence>
<accession>A0A1L4D3Z5</accession>
<dbReference type="RefSeq" id="WP_148698693.1">
    <property type="nucleotide sequence ID" value="NZ_CP017834.1"/>
</dbReference>
<dbReference type="EMBL" id="CP017834">
    <property type="protein sequence ID" value="APJ04934.1"/>
    <property type="molecule type" value="Genomic_DNA"/>
</dbReference>
<dbReference type="CDD" id="cd06848">
    <property type="entry name" value="GCS_H"/>
    <property type="match status" value="1"/>
</dbReference>
<dbReference type="OrthoDB" id="5293986at2"/>
<keyword evidence="2 3" id="KW-0450">Lipoyl</keyword>
<dbReference type="InterPro" id="IPR011053">
    <property type="entry name" value="Single_hybrid_motif"/>
</dbReference>
<dbReference type="InterPro" id="IPR017453">
    <property type="entry name" value="GCV_H_sub"/>
</dbReference>
<feature type="modified residue" description="N6-lipoyllysine" evidence="3 4">
    <location>
        <position position="63"/>
    </location>
</feature>
<comment type="cofactor">
    <cofactor evidence="3">
        <name>(R)-lipoate</name>
        <dbReference type="ChEBI" id="CHEBI:83088"/>
    </cofactor>
    <text evidence="3">Binds 1 lipoyl cofactor covalently.</text>
</comment>
<evidence type="ECO:0000256" key="2">
    <source>
        <dbReference type="ARBA" id="ARBA00022823"/>
    </source>
</evidence>
<gene>
    <name evidence="3" type="primary">gcvH</name>
    <name evidence="6" type="ORF">AXG55_13930</name>
</gene>
<evidence type="ECO:0000256" key="4">
    <source>
        <dbReference type="PIRSR" id="PIRSR617453-50"/>
    </source>
</evidence>
<dbReference type="Pfam" id="PF01597">
    <property type="entry name" value="GCV_H"/>
    <property type="match status" value="1"/>
</dbReference>
<proteinExistence type="inferred from homology"/>
<evidence type="ECO:0000256" key="1">
    <source>
        <dbReference type="ARBA" id="ARBA00009249"/>
    </source>
</evidence>
<evidence type="ECO:0000313" key="6">
    <source>
        <dbReference type="EMBL" id="APJ04934.1"/>
    </source>
</evidence>
<feature type="domain" description="Lipoyl-binding" evidence="5">
    <location>
        <begin position="22"/>
        <end position="104"/>
    </location>
</feature>
<sequence length="126" mass="13892">MSYPNELKYTKEHEWIKIDGKKASIGVTKFAIDQLGDVVFLELPKVGTNFNANDAFGTIESTKTVSELYAPATCKVVEINTAIVDAPENLSQDAYQNGWLIKVEIDQVPSGLLSASEYEKYISEGV</sequence>
<comment type="function">
    <text evidence="3">The glycine cleavage system catalyzes the degradation of glycine. The H protein shuttles the methylamine group of glycine from the P protein to the T protein.</text>
</comment>
<name>A0A1L4D3Z5_9BACT</name>
<dbReference type="GO" id="GO:0009249">
    <property type="term" value="P:protein lipoylation"/>
    <property type="evidence" value="ECO:0007669"/>
    <property type="project" value="TreeGrafter"/>
</dbReference>
<dbReference type="AlphaFoldDB" id="A0A1L4D3Z5"/>
<dbReference type="PANTHER" id="PTHR11715:SF3">
    <property type="entry name" value="GLYCINE CLEAVAGE SYSTEM H PROTEIN-RELATED"/>
    <property type="match status" value="1"/>
</dbReference>